<evidence type="ECO:0000256" key="1">
    <source>
        <dbReference type="SAM" id="Phobius"/>
    </source>
</evidence>
<dbReference type="EMBL" id="KZ680569">
    <property type="protein sequence ID" value="PTB61417.1"/>
    <property type="molecule type" value="Genomic_DNA"/>
</dbReference>
<dbReference type="RefSeq" id="XP_024744737.1">
    <property type="nucleotide sequence ID" value="XM_024894605.1"/>
</dbReference>
<gene>
    <name evidence="2" type="ORF">BBK36DRAFT_1164048</name>
</gene>
<evidence type="ECO:0000313" key="3">
    <source>
        <dbReference type="Proteomes" id="UP000241546"/>
    </source>
</evidence>
<feature type="transmembrane region" description="Helical" evidence="1">
    <location>
        <begin position="48"/>
        <end position="69"/>
    </location>
</feature>
<keyword evidence="1" id="KW-0472">Membrane</keyword>
<proteinExistence type="predicted"/>
<organism evidence="2 3">
    <name type="scientific">Trichoderma citrinoviride</name>
    <dbReference type="NCBI Taxonomy" id="58853"/>
    <lineage>
        <taxon>Eukaryota</taxon>
        <taxon>Fungi</taxon>
        <taxon>Dikarya</taxon>
        <taxon>Ascomycota</taxon>
        <taxon>Pezizomycotina</taxon>
        <taxon>Sordariomycetes</taxon>
        <taxon>Hypocreomycetidae</taxon>
        <taxon>Hypocreales</taxon>
        <taxon>Hypocreaceae</taxon>
        <taxon>Trichoderma</taxon>
    </lineage>
</organism>
<sequence>MDVRLKAKRCLYAGEGKGVVLWNDGSKDELKAALDEEMRKLKEANPEWWAWLMLGFPPLAVALASWRFWQNIKVERQWREMQEKEAKMFERE</sequence>
<protein>
    <submittedName>
        <fullName evidence="2">Uncharacterized protein</fullName>
    </submittedName>
</protein>
<accession>A0A2T4AWH5</accession>
<reference evidence="3" key="1">
    <citation type="submission" date="2016-07" db="EMBL/GenBank/DDBJ databases">
        <title>Multiple horizontal gene transfer events from other fungi enriched the ability of initially mycotrophic Trichoderma (Ascomycota) to feed on dead plant biomass.</title>
        <authorList>
            <consortium name="DOE Joint Genome Institute"/>
            <person name="Atanasova L."/>
            <person name="Chenthamara K."/>
            <person name="Zhang J."/>
            <person name="Grujic M."/>
            <person name="Henrissat B."/>
            <person name="Kuo A."/>
            <person name="Aerts A."/>
            <person name="Salamov A."/>
            <person name="Lipzen A."/>
            <person name="Labutti K."/>
            <person name="Barry K."/>
            <person name="Miao Y."/>
            <person name="Rahimi M.J."/>
            <person name="Shen Q."/>
            <person name="Grigoriev I.V."/>
            <person name="Kubicek C.P."/>
            <person name="Druzhinina I.S."/>
        </authorList>
    </citation>
    <scope>NUCLEOTIDE SEQUENCE [LARGE SCALE GENOMIC DNA]</scope>
    <source>
        <strain evidence="3">TUCIM 6016</strain>
    </source>
</reference>
<dbReference type="AlphaFoldDB" id="A0A2T4AWH5"/>
<evidence type="ECO:0000313" key="2">
    <source>
        <dbReference type="EMBL" id="PTB61417.1"/>
    </source>
</evidence>
<dbReference type="OrthoDB" id="247245at2759"/>
<dbReference type="Proteomes" id="UP000241546">
    <property type="component" value="Unassembled WGS sequence"/>
</dbReference>
<keyword evidence="1" id="KW-0812">Transmembrane</keyword>
<keyword evidence="1" id="KW-1133">Transmembrane helix</keyword>
<name>A0A2T4AWH5_9HYPO</name>
<dbReference type="GeneID" id="36602723"/>
<keyword evidence="3" id="KW-1185">Reference proteome</keyword>